<dbReference type="InterPro" id="IPR036397">
    <property type="entry name" value="RNaseH_sf"/>
</dbReference>
<evidence type="ECO:0000313" key="5">
    <source>
        <dbReference type="WBParaSite" id="TCNE_0001758401-mRNA-1"/>
    </source>
</evidence>
<evidence type="ECO:0000313" key="3">
    <source>
        <dbReference type="EMBL" id="VDM48904.1"/>
    </source>
</evidence>
<name>A0A183VA13_TOXCA</name>
<keyword evidence="4" id="KW-1185">Reference proteome</keyword>
<dbReference type="Gene3D" id="1.10.340.70">
    <property type="match status" value="1"/>
</dbReference>
<sequence length="159" mass="17530">MKAVARSHVYWPGIYEQIEDTVRNCSKCAAVAKSPVKATLASWPLPDKPWARVRIDYAGPFEGANFLVIVGDYSKWPGIFRTDRTTANVTVSILRQVCAKCGMPEMLVSDNGKMLVSSALKTASDTFAHRRITRCQIAKLNDLSTPSNAAFTNPEGKEH</sequence>
<protein>
    <recommendedName>
        <fullName evidence="1">RNA-directed DNA polymerase</fullName>
        <ecNumber evidence="1">2.7.7.49</ecNumber>
    </recommendedName>
</protein>
<dbReference type="EMBL" id="UYWY01024582">
    <property type="protein sequence ID" value="VDM48904.1"/>
    <property type="molecule type" value="Genomic_DNA"/>
</dbReference>
<evidence type="ECO:0000259" key="2">
    <source>
        <dbReference type="PROSITE" id="PS50994"/>
    </source>
</evidence>
<dbReference type="Pfam" id="PF17921">
    <property type="entry name" value="Integrase_H2C2"/>
    <property type="match status" value="1"/>
</dbReference>
<dbReference type="EC" id="2.7.7.49" evidence="1"/>
<dbReference type="InterPro" id="IPR041588">
    <property type="entry name" value="Integrase_H2C2"/>
</dbReference>
<dbReference type="PANTHER" id="PTHR37984">
    <property type="entry name" value="PROTEIN CBG26694"/>
    <property type="match status" value="1"/>
</dbReference>
<reference evidence="5" key="1">
    <citation type="submission" date="2016-06" db="UniProtKB">
        <authorList>
            <consortium name="WormBaseParasite"/>
        </authorList>
    </citation>
    <scope>IDENTIFICATION</scope>
</reference>
<dbReference type="WBParaSite" id="TCNE_0001758401-mRNA-1">
    <property type="protein sequence ID" value="TCNE_0001758401-mRNA-1"/>
    <property type="gene ID" value="TCNE_0001758401"/>
</dbReference>
<dbReference type="SUPFAM" id="SSF53098">
    <property type="entry name" value="Ribonuclease H-like"/>
    <property type="match status" value="1"/>
</dbReference>
<dbReference type="InterPro" id="IPR012337">
    <property type="entry name" value="RNaseH-like_sf"/>
</dbReference>
<feature type="domain" description="Integrase catalytic" evidence="2">
    <location>
        <begin position="45"/>
        <end position="159"/>
    </location>
</feature>
<organism evidence="4 5">
    <name type="scientific">Toxocara canis</name>
    <name type="common">Canine roundworm</name>
    <dbReference type="NCBI Taxonomy" id="6265"/>
    <lineage>
        <taxon>Eukaryota</taxon>
        <taxon>Metazoa</taxon>
        <taxon>Ecdysozoa</taxon>
        <taxon>Nematoda</taxon>
        <taxon>Chromadorea</taxon>
        <taxon>Rhabditida</taxon>
        <taxon>Spirurina</taxon>
        <taxon>Ascaridomorpha</taxon>
        <taxon>Ascaridoidea</taxon>
        <taxon>Toxocaridae</taxon>
        <taxon>Toxocara</taxon>
    </lineage>
</organism>
<dbReference type="Gene3D" id="3.30.420.10">
    <property type="entry name" value="Ribonuclease H-like superfamily/Ribonuclease H"/>
    <property type="match status" value="1"/>
</dbReference>
<dbReference type="GO" id="GO:0003964">
    <property type="term" value="F:RNA-directed DNA polymerase activity"/>
    <property type="evidence" value="ECO:0007669"/>
    <property type="project" value="UniProtKB-EC"/>
</dbReference>
<evidence type="ECO:0000313" key="4">
    <source>
        <dbReference type="Proteomes" id="UP000050794"/>
    </source>
</evidence>
<dbReference type="GO" id="GO:0015074">
    <property type="term" value="P:DNA integration"/>
    <property type="evidence" value="ECO:0007669"/>
    <property type="project" value="InterPro"/>
</dbReference>
<dbReference type="InterPro" id="IPR001584">
    <property type="entry name" value="Integrase_cat-core"/>
</dbReference>
<dbReference type="AlphaFoldDB" id="A0A183VA13"/>
<gene>
    <name evidence="3" type="ORF">TCNE_LOCUS17583</name>
</gene>
<dbReference type="PANTHER" id="PTHR37984:SF5">
    <property type="entry name" value="PROTEIN NYNRIN-LIKE"/>
    <property type="match status" value="1"/>
</dbReference>
<dbReference type="PROSITE" id="PS50994">
    <property type="entry name" value="INTEGRASE"/>
    <property type="match status" value="1"/>
</dbReference>
<dbReference type="GO" id="GO:0003676">
    <property type="term" value="F:nucleic acid binding"/>
    <property type="evidence" value="ECO:0007669"/>
    <property type="project" value="InterPro"/>
</dbReference>
<accession>A0A183VA13</accession>
<evidence type="ECO:0000256" key="1">
    <source>
        <dbReference type="ARBA" id="ARBA00012493"/>
    </source>
</evidence>
<reference evidence="3 4" key="2">
    <citation type="submission" date="2018-11" db="EMBL/GenBank/DDBJ databases">
        <authorList>
            <consortium name="Pathogen Informatics"/>
        </authorList>
    </citation>
    <scope>NUCLEOTIDE SEQUENCE [LARGE SCALE GENOMIC DNA]</scope>
</reference>
<dbReference type="InterPro" id="IPR050951">
    <property type="entry name" value="Retrovirus_Pol_polyprotein"/>
</dbReference>
<dbReference type="Proteomes" id="UP000050794">
    <property type="component" value="Unassembled WGS sequence"/>
</dbReference>
<proteinExistence type="predicted"/>